<feature type="repeat" description="WD" evidence="11">
    <location>
        <begin position="170"/>
        <end position="212"/>
    </location>
</feature>
<keyword evidence="4" id="KW-0963">Cytoplasm</keyword>
<evidence type="ECO:0000256" key="8">
    <source>
        <dbReference type="ARBA" id="ARBA00023140"/>
    </source>
</evidence>
<feature type="repeat" description="WD" evidence="11">
    <location>
        <begin position="257"/>
        <end position="299"/>
    </location>
</feature>
<evidence type="ECO:0000256" key="2">
    <source>
        <dbReference type="ARBA" id="ARBA00004514"/>
    </source>
</evidence>
<dbReference type="SUPFAM" id="SSF50978">
    <property type="entry name" value="WD40 repeat-like"/>
    <property type="match status" value="1"/>
</dbReference>
<keyword evidence="8" id="KW-0576">Peroxisome</keyword>
<evidence type="ECO:0000256" key="1">
    <source>
        <dbReference type="ARBA" id="ARBA00004253"/>
    </source>
</evidence>
<keyword evidence="5 11" id="KW-0853">WD repeat</keyword>
<dbReference type="GO" id="GO:0016558">
    <property type="term" value="P:protein import into peroxisome matrix"/>
    <property type="evidence" value="ECO:0007669"/>
    <property type="project" value="InterPro"/>
</dbReference>
<evidence type="ECO:0000256" key="9">
    <source>
        <dbReference type="ARBA" id="ARBA00024017"/>
    </source>
</evidence>
<dbReference type="InterPro" id="IPR001680">
    <property type="entry name" value="WD40_rpt"/>
</dbReference>
<comment type="subcellular location">
    <subcellularLocation>
        <location evidence="2">Cytoplasm</location>
        <location evidence="2">Cytosol</location>
    </subcellularLocation>
    <subcellularLocation>
        <location evidence="1">Peroxisome matrix</location>
    </subcellularLocation>
</comment>
<dbReference type="InterPro" id="IPR015943">
    <property type="entry name" value="WD40/YVTN_repeat-like_dom_sf"/>
</dbReference>
<dbReference type="CDD" id="cd00200">
    <property type="entry name" value="WD40"/>
    <property type="match status" value="1"/>
</dbReference>
<dbReference type="PROSITE" id="PS50294">
    <property type="entry name" value="WD_REPEATS_REGION"/>
    <property type="match status" value="3"/>
</dbReference>
<accession>A0A9P6MTZ3</accession>
<dbReference type="PANTHER" id="PTHR46027">
    <property type="entry name" value="PEROXISOMAL TARGETING SIGNAL 2 RECEPTOR"/>
    <property type="match status" value="1"/>
</dbReference>
<feature type="repeat" description="WD" evidence="11">
    <location>
        <begin position="99"/>
        <end position="116"/>
    </location>
</feature>
<keyword evidence="12" id="KW-0675">Receptor</keyword>
<dbReference type="GO" id="GO:0005782">
    <property type="term" value="C:peroxisomal matrix"/>
    <property type="evidence" value="ECO:0007669"/>
    <property type="project" value="UniProtKB-SubCell"/>
</dbReference>
<dbReference type="InterPro" id="IPR019775">
    <property type="entry name" value="WD40_repeat_CS"/>
</dbReference>
<keyword evidence="3" id="KW-0813">Transport</keyword>
<dbReference type="Gene3D" id="2.130.10.10">
    <property type="entry name" value="YVTN repeat-like/Quinoprotein amine dehydrogenase"/>
    <property type="match status" value="1"/>
</dbReference>
<comment type="caution">
    <text evidence="12">The sequence shown here is derived from an EMBL/GenBank/DDBJ whole genome shotgun (WGS) entry which is preliminary data.</text>
</comment>
<evidence type="ECO:0000256" key="5">
    <source>
        <dbReference type="ARBA" id="ARBA00022574"/>
    </source>
</evidence>
<dbReference type="InterPro" id="IPR020472">
    <property type="entry name" value="WD40_PAC1"/>
</dbReference>
<keyword evidence="7" id="KW-0653">Protein transport</keyword>
<evidence type="ECO:0000256" key="6">
    <source>
        <dbReference type="ARBA" id="ARBA00022737"/>
    </source>
</evidence>
<keyword evidence="6" id="KW-0677">Repeat</keyword>
<dbReference type="Proteomes" id="UP000703661">
    <property type="component" value="Unassembled WGS sequence"/>
</dbReference>
<protein>
    <recommendedName>
        <fullName evidence="10">Peroxin-7</fullName>
    </recommendedName>
</protein>
<feature type="repeat" description="WD" evidence="11">
    <location>
        <begin position="213"/>
        <end position="255"/>
    </location>
</feature>
<comment type="similarity">
    <text evidence="9">Belongs to the WD repeat peroxin-7 family.</text>
</comment>
<evidence type="ECO:0000256" key="11">
    <source>
        <dbReference type="PROSITE-ProRule" id="PRU00221"/>
    </source>
</evidence>
<proteinExistence type="inferred from homology"/>
<evidence type="ECO:0000256" key="10">
    <source>
        <dbReference type="ARBA" id="ARBA00032565"/>
    </source>
</evidence>
<evidence type="ECO:0000313" key="12">
    <source>
        <dbReference type="EMBL" id="KAG0012670.1"/>
    </source>
</evidence>
<dbReference type="SMART" id="SM00320">
    <property type="entry name" value="WD40"/>
    <property type="match status" value="6"/>
</dbReference>
<dbReference type="InterPro" id="IPR036322">
    <property type="entry name" value="WD40_repeat_dom_sf"/>
</dbReference>
<evidence type="ECO:0000256" key="7">
    <source>
        <dbReference type="ARBA" id="ARBA00022927"/>
    </source>
</evidence>
<dbReference type="PROSITE" id="PS50082">
    <property type="entry name" value="WD_REPEATS_2"/>
    <property type="match status" value="5"/>
</dbReference>
<evidence type="ECO:0000313" key="13">
    <source>
        <dbReference type="Proteomes" id="UP000703661"/>
    </source>
</evidence>
<dbReference type="GO" id="GO:0005053">
    <property type="term" value="F:peroxisome matrix targeting signal-2 binding"/>
    <property type="evidence" value="ECO:0007669"/>
    <property type="project" value="InterPro"/>
</dbReference>
<gene>
    <name evidence="12" type="primary">PEX7</name>
    <name evidence="12" type="ORF">BGZ80_011594</name>
</gene>
<feature type="repeat" description="WD" evidence="11">
    <location>
        <begin position="127"/>
        <end position="169"/>
    </location>
</feature>
<evidence type="ECO:0000256" key="4">
    <source>
        <dbReference type="ARBA" id="ARBA00022490"/>
    </source>
</evidence>
<sequence>MKDPDTGAEQMVVLIPPTFKTLPKLNVGDRIFILNAKLQWSPFFEHKLAVATAANFGLVGNGRLHILNVGAGPSAGTIGVERVFDTQDGLFDVCWSEINENQLVTASGDGSIKLWDTTLSDFPIQNWHEHQREVFSVNWNLVTKDTFLSASWDNTIKIWNQNSPRSLQTFKGHSHCVYAAMWSPHSPTLFASCSGDHTVKLWDANSPAPIQTILAHGNEVLTLDWNKYQDHTVVTGSVDHTIKVWDLRRPDRELNCLRGHEYAVRKVKCSPHSGSLVASTSYDMTMRLWDITTGDMIEIHDAHTEFVLGVDFNLYRDREIATCAWDESVHVFTPRCLM</sequence>
<dbReference type="Pfam" id="PF00400">
    <property type="entry name" value="WD40"/>
    <property type="match status" value="5"/>
</dbReference>
<reference evidence="12" key="1">
    <citation type="journal article" date="2020" name="Fungal Divers.">
        <title>Resolving the Mortierellaceae phylogeny through synthesis of multi-gene phylogenetics and phylogenomics.</title>
        <authorList>
            <person name="Vandepol N."/>
            <person name="Liber J."/>
            <person name="Desiro A."/>
            <person name="Na H."/>
            <person name="Kennedy M."/>
            <person name="Barry K."/>
            <person name="Grigoriev I.V."/>
            <person name="Miller A.N."/>
            <person name="O'Donnell K."/>
            <person name="Stajich J.E."/>
            <person name="Bonito G."/>
        </authorList>
    </citation>
    <scope>NUCLEOTIDE SEQUENCE</scope>
    <source>
        <strain evidence="12">NRRL 2769</strain>
    </source>
</reference>
<dbReference type="EMBL" id="JAAAID010000951">
    <property type="protein sequence ID" value="KAG0012670.1"/>
    <property type="molecule type" value="Genomic_DNA"/>
</dbReference>
<dbReference type="InterPro" id="IPR044536">
    <property type="entry name" value="PEX7"/>
</dbReference>
<keyword evidence="13" id="KW-1185">Reference proteome</keyword>
<dbReference type="PROSITE" id="PS00678">
    <property type="entry name" value="WD_REPEATS_1"/>
    <property type="match status" value="2"/>
</dbReference>
<dbReference type="AlphaFoldDB" id="A0A9P6MTZ3"/>
<dbReference type="PRINTS" id="PR00320">
    <property type="entry name" value="GPROTEINBRPT"/>
</dbReference>
<evidence type="ECO:0000256" key="3">
    <source>
        <dbReference type="ARBA" id="ARBA00022448"/>
    </source>
</evidence>
<organism evidence="12 13">
    <name type="scientific">Entomortierella chlamydospora</name>
    <dbReference type="NCBI Taxonomy" id="101097"/>
    <lineage>
        <taxon>Eukaryota</taxon>
        <taxon>Fungi</taxon>
        <taxon>Fungi incertae sedis</taxon>
        <taxon>Mucoromycota</taxon>
        <taxon>Mortierellomycotina</taxon>
        <taxon>Mortierellomycetes</taxon>
        <taxon>Mortierellales</taxon>
        <taxon>Mortierellaceae</taxon>
        <taxon>Entomortierella</taxon>
    </lineage>
</organism>
<dbReference type="GO" id="GO:0005829">
    <property type="term" value="C:cytosol"/>
    <property type="evidence" value="ECO:0007669"/>
    <property type="project" value="UniProtKB-SubCell"/>
</dbReference>
<dbReference type="PANTHER" id="PTHR46027:SF1">
    <property type="entry name" value="PEROXISOMAL TARGETING SIGNAL 2 RECEPTOR"/>
    <property type="match status" value="1"/>
</dbReference>
<name>A0A9P6MTZ3_9FUNG</name>